<dbReference type="PROSITE" id="PS50928">
    <property type="entry name" value="ABC_TM1"/>
    <property type="match status" value="1"/>
</dbReference>
<reference evidence="9" key="1">
    <citation type="submission" date="2021-01" db="EMBL/GenBank/DDBJ databases">
        <title>Description of Breznakiella homolactica.</title>
        <authorList>
            <person name="Song Y."/>
            <person name="Brune A."/>
        </authorList>
    </citation>
    <scope>NUCLEOTIDE SEQUENCE</scope>
    <source>
        <strain evidence="9">RmG30</strain>
    </source>
</reference>
<dbReference type="GO" id="GO:0005886">
    <property type="term" value="C:plasma membrane"/>
    <property type="evidence" value="ECO:0007669"/>
    <property type="project" value="UniProtKB-SubCell"/>
</dbReference>
<keyword evidence="2 7" id="KW-0813">Transport</keyword>
<dbReference type="AlphaFoldDB" id="A0A7T7XJM0"/>
<organism evidence="9 10">
    <name type="scientific">Breznakiella homolactica</name>
    <dbReference type="NCBI Taxonomy" id="2798577"/>
    <lineage>
        <taxon>Bacteria</taxon>
        <taxon>Pseudomonadati</taxon>
        <taxon>Spirochaetota</taxon>
        <taxon>Spirochaetia</taxon>
        <taxon>Spirochaetales</taxon>
        <taxon>Breznakiellaceae</taxon>
        <taxon>Breznakiella</taxon>
    </lineage>
</organism>
<dbReference type="EMBL" id="CP067089">
    <property type="protein sequence ID" value="QQO07495.1"/>
    <property type="molecule type" value="Genomic_DNA"/>
</dbReference>
<dbReference type="KEGG" id="bhc:JFL75_11045"/>
<dbReference type="SUPFAM" id="SSF161098">
    <property type="entry name" value="MetI-like"/>
    <property type="match status" value="1"/>
</dbReference>
<evidence type="ECO:0000259" key="8">
    <source>
        <dbReference type="PROSITE" id="PS50928"/>
    </source>
</evidence>
<keyword evidence="4 7" id="KW-0812">Transmembrane</keyword>
<dbReference type="Gene3D" id="1.10.3720.10">
    <property type="entry name" value="MetI-like"/>
    <property type="match status" value="1"/>
</dbReference>
<dbReference type="Pfam" id="PF00528">
    <property type="entry name" value="BPD_transp_1"/>
    <property type="match status" value="1"/>
</dbReference>
<evidence type="ECO:0000256" key="4">
    <source>
        <dbReference type="ARBA" id="ARBA00022692"/>
    </source>
</evidence>
<dbReference type="InterPro" id="IPR035906">
    <property type="entry name" value="MetI-like_sf"/>
</dbReference>
<evidence type="ECO:0000313" key="9">
    <source>
        <dbReference type="EMBL" id="QQO07495.1"/>
    </source>
</evidence>
<feature type="domain" description="ABC transmembrane type-1" evidence="8">
    <location>
        <begin position="73"/>
        <end position="287"/>
    </location>
</feature>
<gene>
    <name evidence="9" type="ORF">JFL75_11045</name>
</gene>
<comment type="subcellular location">
    <subcellularLocation>
        <location evidence="1 7">Cell membrane</location>
        <topology evidence="1 7">Multi-pass membrane protein</topology>
    </subcellularLocation>
</comment>
<feature type="transmembrane region" description="Helical" evidence="7">
    <location>
        <begin position="271"/>
        <end position="291"/>
    </location>
</feature>
<proteinExistence type="inferred from homology"/>
<keyword evidence="6 7" id="KW-0472">Membrane</keyword>
<dbReference type="CDD" id="cd06261">
    <property type="entry name" value="TM_PBP2"/>
    <property type="match status" value="1"/>
</dbReference>
<dbReference type="RefSeq" id="WP_215624800.1">
    <property type="nucleotide sequence ID" value="NZ_CP067089.2"/>
</dbReference>
<keyword evidence="3" id="KW-1003">Cell membrane</keyword>
<dbReference type="GO" id="GO:0055085">
    <property type="term" value="P:transmembrane transport"/>
    <property type="evidence" value="ECO:0007669"/>
    <property type="project" value="InterPro"/>
</dbReference>
<evidence type="ECO:0000256" key="1">
    <source>
        <dbReference type="ARBA" id="ARBA00004651"/>
    </source>
</evidence>
<sequence>MIHPRVRKSLLSYGLLMPAFIVSTALIVFPLIVTFSNSLKPGASMNFSKNWAIPYSFSRYKEVITDARTWMVMLRSFVYLFGSLFPSYLLGLATALLLNRKFPGRRVFRTLAILPWAIPGVVASIMFVWMFDSTYGVMNFILTKLRIIDEYKLWFYDPSLVMFSVILPTIWKGYPFFTISILASLQSISLDYYEAAEVDGCGAIRKFLHITWPGIKETSVLSLILNGLWSFRVFDIIYSTTKGGPNEATTTIAIQIYNEAFQYFDINKASILGVLAFFVSAIIVFIFYPIMNKETQL</sequence>
<evidence type="ECO:0000256" key="6">
    <source>
        <dbReference type="ARBA" id="ARBA00023136"/>
    </source>
</evidence>
<keyword evidence="5 7" id="KW-1133">Transmembrane helix</keyword>
<evidence type="ECO:0000256" key="7">
    <source>
        <dbReference type="RuleBase" id="RU363032"/>
    </source>
</evidence>
<comment type="similarity">
    <text evidence="7">Belongs to the binding-protein-dependent transport system permease family.</text>
</comment>
<dbReference type="PANTHER" id="PTHR43005:SF1">
    <property type="entry name" value="SPERMIDINE_PUTRESCINE TRANSPORT SYSTEM PERMEASE PROTEIN"/>
    <property type="match status" value="1"/>
</dbReference>
<dbReference type="InterPro" id="IPR000515">
    <property type="entry name" value="MetI-like"/>
</dbReference>
<accession>A0A7T7XJM0</accession>
<evidence type="ECO:0000256" key="2">
    <source>
        <dbReference type="ARBA" id="ARBA00022448"/>
    </source>
</evidence>
<evidence type="ECO:0000313" key="10">
    <source>
        <dbReference type="Proteomes" id="UP000595917"/>
    </source>
</evidence>
<feature type="transmembrane region" description="Helical" evidence="7">
    <location>
        <begin position="77"/>
        <end position="98"/>
    </location>
</feature>
<protein>
    <submittedName>
        <fullName evidence="9">Sugar ABC transporter permease</fullName>
    </submittedName>
</protein>
<dbReference type="PANTHER" id="PTHR43005">
    <property type="entry name" value="BLR7065 PROTEIN"/>
    <property type="match status" value="1"/>
</dbReference>
<feature type="transmembrane region" description="Helical" evidence="7">
    <location>
        <begin position="110"/>
        <end position="131"/>
    </location>
</feature>
<evidence type="ECO:0000256" key="3">
    <source>
        <dbReference type="ARBA" id="ARBA00022475"/>
    </source>
</evidence>
<name>A0A7T7XJM0_9SPIR</name>
<evidence type="ECO:0000256" key="5">
    <source>
        <dbReference type="ARBA" id="ARBA00022989"/>
    </source>
</evidence>
<keyword evidence="10" id="KW-1185">Reference proteome</keyword>
<dbReference type="Proteomes" id="UP000595917">
    <property type="component" value="Chromosome"/>
</dbReference>
<feature type="transmembrane region" description="Helical" evidence="7">
    <location>
        <begin position="12"/>
        <end position="35"/>
    </location>
</feature>